<evidence type="ECO:0000313" key="2">
    <source>
        <dbReference type="EMBL" id="SIO19956.1"/>
    </source>
</evidence>
<keyword evidence="3" id="KW-1185">Reference proteome</keyword>
<name>A0A1N6HJP4_9BURK</name>
<dbReference type="InterPro" id="IPR020915">
    <property type="entry name" value="UPF0311"/>
</dbReference>
<accession>A0A1N6HJP4</accession>
<dbReference type="HAMAP" id="MF_00775">
    <property type="entry name" value="UPF0311"/>
    <property type="match status" value="1"/>
</dbReference>
<comment type="similarity">
    <text evidence="1">Belongs to the UPF0311 family.</text>
</comment>
<evidence type="ECO:0000313" key="3">
    <source>
        <dbReference type="Proteomes" id="UP000185151"/>
    </source>
</evidence>
<protein>
    <recommendedName>
        <fullName evidence="1">UPF0311 protein SAMN05444165_1412</fullName>
    </recommendedName>
</protein>
<organism evidence="2 3">
    <name type="scientific">Paraburkholderia phenazinium</name>
    <dbReference type="NCBI Taxonomy" id="60549"/>
    <lineage>
        <taxon>Bacteria</taxon>
        <taxon>Pseudomonadati</taxon>
        <taxon>Pseudomonadota</taxon>
        <taxon>Betaproteobacteria</taxon>
        <taxon>Burkholderiales</taxon>
        <taxon>Burkholderiaceae</taxon>
        <taxon>Paraburkholderia</taxon>
    </lineage>
</organism>
<dbReference type="Pfam" id="PF11578">
    <property type="entry name" value="DUF3237"/>
    <property type="match status" value="1"/>
</dbReference>
<evidence type="ECO:0000256" key="1">
    <source>
        <dbReference type="HAMAP-Rule" id="MF_00775"/>
    </source>
</evidence>
<dbReference type="PANTHER" id="PTHR37315">
    <property type="entry name" value="UPF0311 PROTEIN BLR7842"/>
    <property type="match status" value="1"/>
</dbReference>
<sequence>MTRNVMRSTLKVITMSTPAFHELPAPLQSVQTRPLFVMRLDVKPIVMVGATPGQFRRIGIVPSGTFAGERLSGKVLDGGSDWQTVRSDGSTTLDVRLILETDDGAHITMAYRGIRHGAADVIQRLEKGEEVDPASYYFRINPLFEAPAGKYEWLNRVVAIGTGHRFADGPVYSVFEVK</sequence>
<dbReference type="PANTHER" id="PTHR37315:SF1">
    <property type="entry name" value="UPF0311 PROTEIN BLR7842"/>
    <property type="match status" value="1"/>
</dbReference>
<gene>
    <name evidence="2" type="ORF">SAMN05444165_1412</name>
</gene>
<dbReference type="EMBL" id="FSRU01000001">
    <property type="protein sequence ID" value="SIO19956.1"/>
    <property type="molecule type" value="Genomic_DNA"/>
</dbReference>
<proteinExistence type="inferred from homology"/>
<dbReference type="Gene3D" id="2.40.160.20">
    <property type="match status" value="1"/>
</dbReference>
<dbReference type="AlphaFoldDB" id="A0A1N6HJP4"/>
<reference evidence="2 3" key="1">
    <citation type="submission" date="2016-11" db="EMBL/GenBank/DDBJ databases">
        <authorList>
            <person name="Jaros S."/>
            <person name="Januszkiewicz K."/>
            <person name="Wedrychowicz H."/>
        </authorList>
    </citation>
    <scope>NUCLEOTIDE SEQUENCE [LARGE SCALE GENOMIC DNA]</scope>
    <source>
        <strain evidence="2 3">GAS95</strain>
    </source>
</reference>
<dbReference type="Proteomes" id="UP000185151">
    <property type="component" value="Unassembled WGS sequence"/>
</dbReference>